<dbReference type="GO" id="GO:0005524">
    <property type="term" value="F:ATP binding"/>
    <property type="evidence" value="ECO:0007669"/>
    <property type="project" value="UniProtKB-KW"/>
</dbReference>
<organism evidence="10">
    <name type="scientific">marine metagenome</name>
    <dbReference type="NCBI Taxonomy" id="408172"/>
    <lineage>
        <taxon>unclassified sequences</taxon>
        <taxon>metagenomes</taxon>
        <taxon>ecological metagenomes</taxon>
    </lineage>
</organism>
<evidence type="ECO:0000256" key="8">
    <source>
        <dbReference type="ARBA" id="ARBA00022842"/>
    </source>
</evidence>
<protein>
    <recommendedName>
        <fullName evidence="3">tRNA dimethylallyltransferase</fullName>
        <ecNumber evidence="3">2.5.1.75</ecNumber>
    </recommendedName>
</protein>
<evidence type="ECO:0000256" key="6">
    <source>
        <dbReference type="ARBA" id="ARBA00022741"/>
    </source>
</evidence>
<comment type="similarity">
    <text evidence="2">Belongs to the IPP transferase family.</text>
</comment>
<gene>
    <name evidence="10" type="ORF">METZ01_LOCUS289012</name>
</gene>
<dbReference type="SUPFAM" id="SSF52540">
    <property type="entry name" value="P-loop containing nucleoside triphosphate hydrolases"/>
    <property type="match status" value="2"/>
</dbReference>
<evidence type="ECO:0000256" key="5">
    <source>
        <dbReference type="ARBA" id="ARBA00022694"/>
    </source>
</evidence>
<comment type="catalytic activity">
    <reaction evidence="9">
        <text>adenosine(37) in tRNA + dimethylallyl diphosphate = N(6)-dimethylallyladenosine(37) in tRNA + diphosphate</text>
        <dbReference type="Rhea" id="RHEA:26482"/>
        <dbReference type="Rhea" id="RHEA-COMP:10162"/>
        <dbReference type="Rhea" id="RHEA-COMP:10375"/>
        <dbReference type="ChEBI" id="CHEBI:33019"/>
        <dbReference type="ChEBI" id="CHEBI:57623"/>
        <dbReference type="ChEBI" id="CHEBI:74411"/>
        <dbReference type="ChEBI" id="CHEBI:74415"/>
        <dbReference type="EC" id="2.5.1.75"/>
    </reaction>
</comment>
<dbReference type="InterPro" id="IPR039657">
    <property type="entry name" value="Dimethylallyltransferase"/>
</dbReference>
<dbReference type="EMBL" id="UINC01087094">
    <property type="protein sequence ID" value="SVC36158.1"/>
    <property type="molecule type" value="Genomic_DNA"/>
</dbReference>
<dbReference type="PANTHER" id="PTHR11088:SF60">
    <property type="entry name" value="TRNA DIMETHYLALLYLTRANSFERASE"/>
    <property type="match status" value="1"/>
</dbReference>
<accession>A0A382LHA2</accession>
<keyword evidence="6" id="KW-0547">Nucleotide-binding</keyword>
<evidence type="ECO:0000256" key="2">
    <source>
        <dbReference type="ARBA" id="ARBA00005842"/>
    </source>
</evidence>
<evidence type="ECO:0000256" key="1">
    <source>
        <dbReference type="ARBA" id="ARBA00001946"/>
    </source>
</evidence>
<evidence type="ECO:0000256" key="9">
    <source>
        <dbReference type="ARBA" id="ARBA00049563"/>
    </source>
</evidence>
<dbReference type="InterPro" id="IPR018022">
    <property type="entry name" value="IPT"/>
</dbReference>
<dbReference type="GO" id="GO:0052381">
    <property type="term" value="F:tRNA dimethylallyltransferase activity"/>
    <property type="evidence" value="ECO:0007669"/>
    <property type="project" value="UniProtKB-EC"/>
</dbReference>
<proteinExistence type="inferred from homology"/>
<name>A0A382LHA2_9ZZZZ</name>
<comment type="cofactor">
    <cofactor evidence="1">
        <name>Mg(2+)</name>
        <dbReference type="ChEBI" id="CHEBI:18420"/>
    </cofactor>
</comment>
<keyword evidence="7" id="KW-0067">ATP-binding</keyword>
<keyword evidence="4" id="KW-0808">Transferase</keyword>
<dbReference type="EC" id="2.5.1.75" evidence="3"/>
<sequence length="313" mass="36723">MDSQSKIILIAGPTASGKSNFAVRLAKKIDGEIINADSMQVYRQLRILTARPNKKEEKKIKHHLYGIINVNKNFSTGQWLKLAIIKIKEIRKRKKIPILVGGTGLYFQSLINGLVKIPNIPFKIRNKVRLLQKKIGQKKFYKRLLKLDSKVKKKFDPNDVQRSIRAFEIKTHTKVSMYDWFKKTKTNFHESVFLKLYINFERKKLIQRIEQRTTHMIKEGAIQEVIRFNKAKIKKDHSAKKVIGIEEITKYLDNQIKLERAKELIAIKTRQYAKRQATWAKSRMITWTKIDPKKFLSVIKKINKSSLKLDQLI</sequence>
<evidence type="ECO:0000313" key="10">
    <source>
        <dbReference type="EMBL" id="SVC36158.1"/>
    </source>
</evidence>
<dbReference type="AlphaFoldDB" id="A0A382LHA2"/>
<dbReference type="GO" id="GO:0006400">
    <property type="term" value="P:tRNA modification"/>
    <property type="evidence" value="ECO:0007669"/>
    <property type="project" value="TreeGrafter"/>
</dbReference>
<evidence type="ECO:0000256" key="3">
    <source>
        <dbReference type="ARBA" id="ARBA00012665"/>
    </source>
</evidence>
<dbReference type="NCBIfam" id="TIGR00174">
    <property type="entry name" value="miaA"/>
    <property type="match status" value="1"/>
</dbReference>
<keyword evidence="8" id="KW-0460">Magnesium</keyword>
<keyword evidence="5" id="KW-0819">tRNA processing</keyword>
<evidence type="ECO:0000256" key="4">
    <source>
        <dbReference type="ARBA" id="ARBA00022679"/>
    </source>
</evidence>
<dbReference type="Gene3D" id="1.10.20.140">
    <property type="match status" value="1"/>
</dbReference>
<reference evidence="10" key="1">
    <citation type="submission" date="2018-05" db="EMBL/GenBank/DDBJ databases">
        <authorList>
            <person name="Lanie J.A."/>
            <person name="Ng W.-L."/>
            <person name="Kazmierczak K.M."/>
            <person name="Andrzejewski T.M."/>
            <person name="Davidsen T.M."/>
            <person name="Wayne K.J."/>
            <person name="Tettelin H."/>
            <person name="Glass J.I."/>
            <person name="Rusch D."/>
            <person name="Podicherti R."/>
            <person name="Tsui H.-C.T."/>
            <person name="Winkler M.E."/>
        </authorList>
    </citation>
    <scope>NUCLEOTIDE SEQUENCE</scope>
</reference>
<dbReference type="InterPro" id="IPR027417">
    <property type="entry name" value="P-loop_NTPase"/>
</dbReference>
<evidence type="ECO:0000256" key="7">
    <source>
        <dbReference type="ARBA" id="ARBA00022840"/>
    </source>
</evidence>
<dbReference type="HAMAP" id="MF_00185">
    <property type="entry name" value="IPP_trans"/>
    <property type="match status" value="1"/>
</dbReference>
<dbReference type="Gene3D" id="3.40.50.300">
    <property type="entry name" value="P-loop containing nucleotide triphosphate hydrolases"/>
    <property type="match status" value="1"/>
</dbReference>
<dbReference type="PANTHER" id="PTHR11088">
    <property type="entry name" value="TRNA DIMETHYLALLYLTRANSFERASE"/>
    <property type="match status" value="1"/>
</dbReference>
<dbReference type="Pfam" id="PF01715">
    <property type="entry name" value="IPPT"/>
    <property type="match status" value="1"/>
</dbReference>